<feature type="signal peptide" evidence="1">
    <location>
        <begin position="1"/>
        <end position="24"/>
    </location>
</feature>
<sequence length="69" mass="8457">MKFLRLCALYSCVLLFFIVYNSVAFPLAEEDPTLLAMHQVPQWHCMRYRKFELIRRCRSYKNSLRLRRN</sequence>
<evidence type="ECO:0000313" key="3">
    <source>
        <dbReference type="Proteomes" id="UP000625711"/>
    </source>
</evidence>
<evidence type="ECO:0000256" key="1">
    <source>
        <dbReference type="SAM" id="SignalP"/>
    </source>
</evidence>
<protein>
    <submittedName>
        <fullName evidence="2">Uncharacterized protein</fullName>
    </submittedName>
</protein>
<dbReference type="Proteomes" id="UP000625711">
    <property type="component" value="Unassembled WGS sequence"/>
</dbReference>
<keyword evidence="1" id="KW-0732">Signal</keyword>
<dbReference type="AlphaFoldDB" id="A0A834HV33"/>
<dbReference type="EMBL" id="JAACXV010014240">
    <property type="protein sequence ID" value="KAF7269327.1"/>
    <property type="molecule type" value="Genomic_DNA"/>
</dbReference>
<proteinExistence type="predicted"/>
<comment type="caution">
    <text evidence="2">The sequence shown here is derived from an EMBL/GenBank/DDBJ whole genome shotgun (WGS) entry which is preliminary data.</text>
</comment>
<gene>
    <name evidence="2" type="ORF">GWI33_017648</name>
</gene>
<evidence type="ECO:0000313" key="2">
    <source>
        <dbReference type="EMBL" id="KAF7269327.1"/>
    </source>
</evidence>
<accession>A0A834HV33</accession>
<dbReference type="OrthoDB" id="8191442at2759"/>
<reference evidence="2" key="1">
    <citation type="submission" date="2020-08" db="EMBL/GenBank/DDBJ databases">
        <title>Genome sequencing and assembly of the red palm weevil Rhynchophorus ferrugineus.</title>
        <authorList>
            <person name="Dias G.B."/>
            <person name="Bergman C.M."/>
            <person name="Manee M."/>
        </authorList>
    </citation>
    <scope>NUCLEOTIDE SEQUENCE</scope>
    <source>
        <strain evidence="2">AA-2017</strain>
        <tissue evidence="2">Whole larva</tissue>
    </source>
</reference>
<keyword evidence="3" id="KW-1185">Reference proteome</keyword>
<name>A0A834HV33_RHYFE</name>
<organism evidence="2 3">
    <name type="scientific">Rhynchophorus ferrugineus</name>
    <name type="common">Red palm weevil</name>
    <name type="synonym">Curculio ferrugineus</name>
    <dbReference type="NCBI Taxonomy" id="354439"/>
    <lineage>
        <taxon>Eukaryota</taxon>
        <taxon>Metazoa</taxon>
        <taxon>Ecdysozoa</taxon>
        <taxon>Arthropoda</taxon>
        <taxon>Hexapoda</taxon>
        <taxon>Insecta</taxon>
        <taxon>Pterygota</taxon>
        <taxon>Neoptera</taxon>
        <taxon>Endopterygota</taxon>
        <taxon>Coleoptera</taxon>
        <taxon>Polyphaga</taxon>
        <taxon>Cucujiformia</taxon>
        <taxon>Curculionidae</taxon>
        <taxon>Dryophthorinae</taxon>
        <taxon>Rhynchophorus</taxon>
    </lineage>
</organism>
<feature type="chain" id="PRO_5033059394" evidence="1">
    <location>
        <begin position="25"/>
        <end position="69"/>
    </location>
</feature>